<accession>A0A9W4MGG1</accession>
<evidence type="ECO:0000313" key="2">
    <source>
        <dbReference type="EMBL" id="CAG7645510.1"/>
    </source>
</evidence>
<reference evidence="2" key="1">
    <citation type="submission" date="2021-06" db="EMBL/GenBank/DDBJ databases">
        <authorList>
            <person name="Arsene-Ploetze F."/>
        </authorList>
    </citation>
    <scope>NUCLEOTIDE SEQUENCE</scope>
    <source>
        <strain evidence="2">SBRY1</strain>
    </source>
</reference>
<sequence length="97" mass="10636">MGDGSFSGDGRHLVAGPPFGTVRGEGGGGVFDRHCTVGLADGGARGRRGAGRRRVDRRRRGRLPHRRVRCEGRLARQLRQVRDRPQRLTGTRKAPGR</sequence>
<proteinExistence type="predicted"/>
<feature type="compositionally biased region" description="Basic and acidic residues" evidence="1">
    <location>
        <begin position="69"/>
        <end position="86"/>
    </location>
</feature>
<name>A0A9W4MGG1_9ACTN</name>
<evidence type="ECO:0000313" key="3">
    <source>
        <dbReference type="Proteomes" id="UP001153328"/>
    </source>
</evidence>
<organism evidence="2 3">
    <name type="scientific">Actinacidiphila bryophytorum</name>
    <dbReference type="NCBI Taxonomy" id="1436133"/>
    <lineage>
        <taxon>Bacteria</taxon>
        <taxon>Bacillati</taxon>
        <taxon>Actinomycetota</taxon>
        <taxon>Actinomycetes</taxon>
        <taxon>Kitasatosporales</taxon>
        <taxon>Streptomycetaceae</taxon>
        <taxon>Actinacidiphila</taxon>
    </lineage>
</organism>
<feature type="region of interest" description="Disordered" evidence="1">
    <location>
        <begin position="42"/>
        <end position="97"/>
    </location>
</feature>
<dbReference type="AlphaFoldDB" id="A0A9W4MGG1"/>
<comment type="caution">
    <text evidence="2">The sequence shown here is derived from an EMBL/GenBank/DDBJ whole genome shotgun (WGS) entry which is preliminary data.</text>
</comment>
<dbReference type="EMBL" id="CAJVAX010000018">
    <property type="protein sequence ID" value="CAG7645510.1"/>
    <property type="molecule type" value="Genomic_DNA"/>
</dbReference>
<keyword evidence="3" id="KW-1185">Reference proteome</keyword>
<protein>
    <submittedName>
        <fullName evidence="2">Uncharacterized protein</fullName>
    </submittedName>
</protein>
<feature type="region of interest" description="Disordered" evidence="1">
    <location>
        <begin position="1"/>
        <end position="20"/>
    </location>
</feature>
<evidence type="ECO:0000256" key="1">
    <source>
        <dbReference type="SAM" id="MobiDB-lite"/>
    </source>
</evidence>
<dbReference type="Proteomes" id="UP001153328">
    <property type="component" value="Unassembled WGS sequence"/>
</dbReference>
<gene>
    <name evidence="2" type="ORF">SBRY_40174</name>
</gene>
<feature type="compositionally biased region" description="Basic residues" evidence="1">
    <location>
        <begin position="45"/>
        <end position="68"/>
    </location>
</feature>